<feature type="domain" description="CD-NTase associated protein 4-like DNA endonuclease" evidence="1">
    <location>
        <begin position="15"/>
        <end position="212"/>
    </location>
</feature>
<dbReference type="Pfam" id="PF14130">
    <property type="entry name" value="Cap4_nuclease"/>
    <property type="match status" value="1"/>
</dbReference>
<dbReference type="GO" id="GO:0004518">
    <property type="term" value="F:nuclease activity"/>
    <property type="evidence" value="ECO:0007669"/>
    <property type="project" value="InterPro"/>
</dbReference>
<name>V4HL84_PSEL2</name>
<dbReference type="GeneID" id="29919358"/>
<dbReference type="PATRIC" id="fig|1353533.3.peg.5044"/>
<dbReference type="AlphaFoldDB" id="V4HL84"/>
<proteinExistence type="predicted"/>
<gene>
    <name evidence="2" type="ORF">PL2TA16_01622</name>
</gene>
<reference evidence="2 3" key="1">
    <citation type="submission" date="2013-07" db="EMBL/GenBank/DDBJ databases">
        <title>Draft genome sequence of Pseudoalteromonas luteoviolacea 2ta16.</title>
        <authorList>
            <person name="Allen E.E."/>
            <person name="Azam F."/>
            <person name="Podell S."/>
        </authorList>
    </citation>
    <scope>NUCLEOTIDE SEQUENCE [LARGE SCALE GENOMIC DNA]</scope>
    <source>
        <strain evidence="2 3">2ta16</strain>
    </source>
</reference>
<organism evidence="2 3">
    <name type="scientific">Pseudoalteromonas luteoviolacea (strain 2ta16)</name>
    <dbReference type="NCBI Taxonomy" id="1353533"/>
    <lineage>
        <taxon>Bacteria</taxon>
        <taxon>Pseudomonadati</taxon>
        <taxon>Pseudomonadota</taxon>
        <taxon>Gammaproteobacteria</taxon>
        <taxon>Alteromonadales</taxon>
        <taxon>Pseudoalteromonadaceae</taxon>
        <taxon>Pseudoalteromonas</taxon>
    </lineage>
</organism>
<sequence length="356" mass="40589">MELAKSLIDVPQTERGGEIAQRGFDFQACWALSHMFEYELQGKEYVFVFEYHDDVLILDSENFPKKATFAQVKTNEKPWTLSKLISATKKKPISFIGKLFEQKNKFNNSDVELMFVSNAYFSFDNRNTFKADELKPEDQDALISKVSNQLSSKEALELSKLTFLTSDLSLEDHSVHLKGKICDFFESYFNDNLEINPASFARTLESACRDRAKVRSSDIRSFDELIRRKGFTSTFVKETLNNICATKILQPDWENARAIFADMGKNHIQLLSLQSTFTRISISVKSSTSVEKLYLEKADLLFDKQAVEASMIAYIAESIKSLEITLPDYSLALTEPKKECIIVYSVIKNIIGGEEL</sequence>
<dbReference type="Proteomes" id="UP000017820">
    <property type="component" value="Unassembled WGS sequence"/>
</dbReference>
<protein>
    <recommendedName>
        <fullName evidence="1">CD-NTase associated protein 4-like DNA endonuclease domain-containing protein</fullName>
    </recommendedName>
</protein>
<dbReference type="EMBL" id="AUSV01000134">
    <property type="protein sequence ID" value="ESP90518.1"/>
    <property type="molecule type" value="Genomic_DNA"/>
</dbReference>
<dbReference type="RefSeq" id="WP_023401875.1">
    <property type="nucleotide sequence ID" value="NZ_AUSV01000134.1"/>
</dbReference>
<dbReference type="InterPro" id="IPR025382">
    <property type="entry name" value="Cap4-like_endonuclease_dom"/>
</dbReference>
<evidence type="ECO:0000313" key="3">
    <source>
        <dbReference type="Proteomes" id="UP000017820"/>
    </source>
</evidence>
<accession>V4HL84</accession>
<evidence type="ECO:0000259" key="1">
    <source>
        <dbReference type="Pfam" id="PF14130"/>
    </source>
</evidence>
<comment type="caution">
    <text evidence="2">The sequence shown here is derived from an EMBL/GenBank/DDBJ whole genome shotgun (WGS) entry which is preliminary data.</text>
</comment>
<evidence type="ECO:0000313" key="2">
    <source>
        <dbReference type="EMBL" id="ESP90518.1"/>
    </source>
</evidence>